<sequence>MSPITEDQHREDQHRRALEFRRLHEAQEPFVIPNAWDAGTARLLTGLGFAAIASTSAGLAHSLGRSDGANLVSRDEVLANARELAAATHLPVSADLESGYGADREQIAETIRLAAAAGLVGGSIEDATGDPDAPLHTFAEAVGRVRAAVLAARELDFPFTVTARAENFLYGRPDLDDTIRRLQAFEEAGADVLFAPGLPDAEAVRAVCAAVDRPVNVLVAGPLLELTVDRLGELGVRRISLGSGLSRLAFTATMNAARTIRHTGSFAPLTEALPYGSVNALLAPQDGGPGTE</sequence>
<dbReference type="Gene3D" id="6.10.250.2750">
    <property type="match status" value="1"/>
</dbReference>
<dbReference type="EMBL" id="VIWT01000005">
    <property type="protein sequence ID" value="TWF73527.1"/>
    <property type="molecule type" value="Genomic_DNA"/>
</dbReference>
<organism evidence="1 2">
    <name type="scientific">Kitasatospora viridis</name>
    <dbReference type="NCBI Taxonomy" id="281105"/>
    <lineage>
        <taxon>Bacteria</taxon>
        <taxon>Bacillati</taxon>
        <taxon>Actinomycetota</taxon>
        <taxon>Actinomycetes</taxon>
        <taxon>Kitasatosporales</taxon>
        <taxon>Streptomycetaceae</taxon>
        <taxon>Kitasatospora</taxon>
    </lineage>
</organism>
<dbReference type="RefSeq" id="WP_246214124.1">
    <property type="nucleotide sequence ID" value="NZ_BAAAMZ010000001.1"/>
</dbReference>
<proteinExistence type="predicted"/>
<dbReference type="Gene3D" id="3.20.20.60">
    <property type="entry name" value="Phosphoenolpyruvate-binding domains"/>
    <property type="match status" value="1"/>
</dbReference>
<protein>
    <submittedName>
        <fullName evidence="1">2-methylisocitrate lyase-like PEP mutase family enzyme</fullName>
    </submittedName>
</protein>
<dbReference type="InterPro" id="IPR040442">
    <property type="entry name" value="Pyrv_kinase-like_dom_sf"/>
</dbReference>
<dbReference type="PANTHER" id="PTHR42905">
    <property type="entry name" value="PHOSPHOENOLPYRUVATE CARBOXYLASE"/>
    <property type="match status" value="1"/>
</dbReference>
<dbReference type="Proteomes" id="UP000317940">
    <property type="component" value="Unassembled WGS sequence"/>
</dbReference>
<dbReference type="InterPro" id="IPR039556">
    <property type="entry name" value="ICL/PEPM"/>
</dbReference>
<dbReference type="Pfam" id="PF13714">
    <property type="entry name" value="PEP_mutase"/>
    <property type="match status" value="1"/>
</dbReference>
<dbReference type="GO" id="GO:0016829">
    <property type="term" value="F:lyase activity"/>
    <property type="evidence" value="ECO:0007669"/>
    <property type="project" value="UniProtKB-KW"/>
</dbReference>
<dbReference type="CDD" id="cd00377">
    <property type="entry name" value="ICL_PEPM"/>
    <property type="match status" value="1"/>
</dbReference>
<dbReference type="PANTHER" id="PTHR42905:SF16">
    <property type="entry name" value="CARBOXYPHOSPHONOENOLPYRUVATE PHOSPHONOMUTASE-LIKE PROTEIN (AFU_ORTHOLOGUE AFUA_5G07230)"/>
    <property type="match status" value="1"/>
</dbReference>
<name>A0A561SFD7_9ACTN</name>
<dbReference type="AlphaFoldDB" id="A0A561SFD7"/>
<dbReference type="InterPro" id="IPR015813">
    <property type="entry name" value="Pyrv/PenolPyrv_kinase-like_dom"/>
</dbReference>
<comment type="caution">
    <text evidence="1">The sequence shown here is derived from an EMBL/GenBank/DDBJ whole genome shotgun (WGS) entry which is preliminary data.</text>
</comment>
<gene>
    <name evidence="1" type="ORF">FHX73_15139</name>
</gene>
<evidence type="ECO:0000313" key="1">
    <source>
        <dbReference type="EMBL" id="TWF73527.1"/>
    </source>
</evidence>
<evidence type="ECO:0000313" key="2">
    <source>
        <dbReference type="Proteomes" id="UP000317940"/>
    </source>
</evidence>
<reference evidence="1 2" key="1">
    <citation type="submission" date="2019-06" db="EMBL/GenBank/DDBJ databases">
        <title>Sequencing the genomes of 1000 actinobacteria strains.</title>
        <authorList>
            <person name="Klenk H.-P."/>
        </authorList>
    </citation>
    <scope>NUCLEOTIDE SEQUENCE [LARGE SCALE GENOMIC DNA]</scope>
    <source>
        <strain evidence="1 2">DSM 44826</strain>
    </source>
</reference>
<dbReference type="SUPFAM" id="SSF51621">
    <property type="entry name" value="Phosphoenolpyruvate/pyruvate domain"/>
    <property type="match status" value="1"/>
</dbReference>
<keyword evidence="1" id="KW-0456">Lyase</keyword>
<accession>A0A561SFD7</accession>
<keyword evidence="2" id="KW-1185">Reference proteome</keyword>